<evidence type="ECO:0000256" key="3">
    <source>
        <dbReference type="ARBA" id="ARBA00022692"/>
    </source>
</evidence>
<keyword evidence="5 8" id="KW-0249">Electron transport</keyword>
<dbReference type="PANTHER" id="PTHR30586:SF0">
    <property type="entry name" value="ION-TRANSLOCATING OXIDOREDUCTASE COMPLEX SUBUNIT E"/>
    <property type="match status" value="1"/>
</dbReference>
<dbReference type="NCBIfam" id="NF009070">
    <property type="entry name" value="PRK12405.1"/>
    <property type="match status" value="1"/>
</dbReference>
<keyword evidence="2 8" id="KW-0813">Transport</keyword>
<proteinExistence type="inferred from homology"/>
<dbReference type="NCBIfam" id="TIGR01948">
    <property type="entry name" value="rnfE"/>
    <property type="match status" value="1"/>
</dbReference>
<dbReference type="PIRSF" id="PIRSF006102">
    <property type="entry name" value="NQR_DE"/>
    <property type="match status" value="1"/>
</dbReference>
<evidence type="ECO:0000256" key="6">
    <source>
        <dbReference type="ARBA" id="ARBA00022989"/>
    </source>
</evidence>
<comment type="function">
    <text evidence="8">Part of a membrane-bound complex that couples electron transfer with translocation of ions across the membrane.</text>
</comment>
<evidence type="ECO:0000256" key="1">
    <source>
        <dbReference type="ARBA" id="ARBA00004127"/>
    </source>
</evidence>
<dbReference type="HAMAP" id="MF_00478">
    <property type="entry name" value="RsxE_RnfE"/>
    <property type="match status" value="1"/>
</dbReference>
<keyword evidence="4 8" id="KW-1278">Translocase</keyword>
<accession>A0A926DBL8</accession>
<dbReference type="GO" id="GO:0022900">
    <property type="term" value="P:electron transport chain"/>
    <property type="evidence" value="ECO:0007669"/>
    <property type="project" value="UniProtKB-UniRule"/>
</dbReference>
<evidence type="ECO:0000313" key="10">
    <source>
        <dbReference type="Proteomes" id="UP000620366"/>
    </source>
</evidence>
<dbReference type="Pfam" id="PF02508">
    <property type="entry name" value="Rnf-Nqr"/>
    <property type="match status" value="1"/>
</dbReference>
<reference evidence="9" key="1">
    <citation type="submission" date="2020-08" db="EMBL/GenBank/DDBJ databases">
        <title>Genome public.</title>
        <authorList>
            <person name="Liu C."/>
            <person name="Sun Q."/>
        </authorList>
    </citation>
    <scope>NUCLEOTIDE SEQUENCE</scope>
    <source>
        <strain evidence="9">BX7</strain>
    </source>
</reference>
<dbReference type="EC" id="7.-.-.-" evidence="8"/>
<dbReference type="PANTHER" id="PTHR30586">
    <property type="entry name" value="ELECTRON TRANSPORT COMPLEX PROTEIN RNFE"/>
    <property type="match status" value="1"/>
</dbReference>
<comment type="subunit">
    <text evidence="8">The complex is composed of six subunits: RnfA, RnfB, RnfC, RnfD, RnfE and RnfG.</text>
</comment>
<feature type="transmembrane region" description="Helical" evidence="8">
    <location>
        <begin position="97"/>
        <end position="115"/>
    </location>
</feature>
<feature type="transmembrane region" description="Helical" evidence="8">
    <location>
        <begin position="169"/>
        <end position="193"/>
    </location>
</feature>
<evidence type="ECO:0000256" key="4">
    <source>
        <dbReference type="ARBA" id="ARBA00022967"/>
    </source>
</evidence>
<dbReference type="InterPro" id="IPR010968">
    <property type="entry name" value="RnfE"/>
</dbReference>
<dbReference type="AlphaFoldDB" id="A0A926DBL8"/>
<keyword evidence="3 8" id="KW-0812">Transmembrane</keyword>
<keyword evidence="6 8" id="KW-1133">Transmembrane helix</keyword>
<feature type="transmembrane region" description="Helical" evidence="8">
    <location>
        <begin position="39"/>
        <end position="59"/>
    </location>
</feature>
<keyword evidence="8" id="KW-1003">Cell membrane</keyword>
<evidence type="ECO:0000256" key="2">
    <source>
        <dbReference type="ARBA" id="ARBA00022448"/>
    </source>
</evidence>
<dbReference type="GO" id="GO:0012505">
    <property type="term" value="C:endomembrane system"/>
    <property type="evidence" value="ECO:0007669"/>
    <property type="project" value="UniProtKB-SubCell"/>
</dbReference>
<evidence type="ECO:0000313" key="9">
    <source>
        <dbReference type="EMBL" id="MBC8535093.1"/>
    </source>
</evidence>
<gene>
    <name evidence="8" type="primary">rnfE</name>
    <name evidence="9" type="ORF">H8695_00075</name>
</gene>
<comment type="subcellular location">
    <subcellularLocation>
        <location evidence="8">Cell membrane</location>
        <topology evidence="8">Multi-pass membrane protein</topology>
    </subcellularLocation>
    <subcellularLocation>
        <location evidence="1">Endomembrane system</location>
        <topology evidence="1">Multi-pass membrane protein</topology>
    </subcellularLocation>
</comment>
<feature type="transmembrane region" description="Helical" evidence="8">
    <location>
        <begin position="127"/>
        <end position="149"/>
    </location>
</feature>
<protein>
    <recommendedName>
        <fullName evidence="8">Ion-translocating oxidoreductase complex subunit E</fullName>
        <ecNumber evidence="8">7.-.-.-</ecNumber>
    </recommendedName>
    <alternativeName>
        <fullName evidence="8">Rnf electron transport complex subunit E</fullName>
    </alternativeName>
</protein>
<dbReference type="RefSeq" id="WP_249298703.1">
    <property type="nucleotide sequence ID" value="NZ_JACRSP010000001.1"/>
</dbReference>
<comment type="similarity">
    <text evidence="8">Belongs to the NqrDE/RnfAE family.</text>
</comment>
<evidence type="ECO:0000256" key="5">
    <source>
        <dbReference type="ARBA" id="ARBA00022982"/>
    </source>
</evidence>
<name>A0A926DBL8_9FIRM</name>
<dbReference type="InterPro" id="IPR003667">
    <property type="entry name" value="NqrDE/RnfAE"/>
</dbReference>
<keyword evidence="7 8" id="KW-0472">Membrane</keyword>
<sequence length="222" mass="22971">MREKLSIVTKGFIKENPVLRLVLGTCPTLAITTLASNGIGMGLAATFVLICSNMAISALRKVIPDQVRIPAYITVIAGFVSIVQMLVKAFFPALDQSLGIYLPLIVVNCIILGRAEMFASKNGVFASALDGLGMGIGFTLTLTVMGSIRELLGAGTLFGLRIIPEAIDPIGILITPPGGFFVFGCMMAAAIAISSKGGKKVKINSCGGCPAGDSCPSKGACD</sequence>
<keyword evidence="10" id="KW-1185">Reference proteome</keyword>
<dbReference type="GO" id="GO:0005886">
    <property type="term" value="C:plasma membrane"/>
    <property type="evidence" value="ECO:0007669"/>
    <property type="project" value="UniProtKB-SubCell"/>
</dbReference>
<feature type="transmembrane region" description="Helical" evidence="8">
    <location>
        <begin position="71"/>
        <end position="91"/>
    </location>
</feature>
<comment type="caution">
    <text evidence="9">The sequence shown here is derived from an EMBL/GenBank/DDBJ whole genome shotgun (WGS) entry which is preliminary data.</text>
</comment>
<evidence type="ECO:0000256" key="8">
    <source>
        <dbReference type="HAMAP-Rule" id="MF_00478"/>
    </source>
</evidence>
<evidence type="ECO:0000256" key="7">
    <source>
        <dbReference type="ARBA" id="ARBA00023136"/>
    </source>
</evidence>
<dbReference type="Proteomes" id="UP000620366">
    <property type="component" value="Unassembled WGS sequence"/>
</dbReference>
<organism evidence="9 10">
    <name type="scientific">Feifania hominis</name>
    <dbReference type="NCBI Taxonomy" id="2763660"/>
    <lineage>
        <taxon>Bacteria</taxon>
        <taxon>Bacillati</taxon>
        <taxon>Bacillota</taxon>
        <taxon>Clostridia</taxon>
        <taxon>Eubacteriales</taxon>
        <taxon>Feifaniaceae</taxon>
        <taxon>Feifania</taxon>
    </lineage>
</organism>
<dbReference type="EMBL" id="JACRSP010000001">
    <property type="protein sequence ID" value="MBC8535093.1"/>
    <property type="molecule type" value="Genomic_DNA"/>
</dbReference>